<accession>A0A166HZA5</accession>
<dbReference type="Proteomes" id="UP000077755">
    <property type="component" value="Chromosome 1"/>
</dbReference>
<reference evidence="2" key="1">
    <citation type="journal article" date="2016" name="Nat. Genet.">
        <title>A high-quality carrot genome assembly provides new insights into carotenoid accumulation and asterid genome evolution.</title>
        <authorList>
            <person name="Iorizzo M."/>
            <person name="Ellison S."/>
            <person name="Senalik D."/>
            <person name="Zeng P."/>
            <person name="Satapoomin P."/>
            <person name="Huang J."/>
            <person name="Bowman M."/>
            <person name="Iovene M."/>
            <person name="Sanseverino W."/>
            <person name="Cavagnaro P."/>
            <person name="Yildiz M."/>
            <person name="Macko-Podgorni A."/>
            <person name="Moranska E."/>
            <person name="Grzebelus E."/>
            <person name="Grzebelus D."/>
            <person name="Ashrafi H."/>
            <person name="Zheng Z."/>
            <person name="Cheng S."/>
            <person name="Spooner D."/>
            <person name="Van Deynze A."/>
            <person name="Simon P."/>
        </authorList>
    </citation>
    <scope>NUCLEOTIDE SEQUENCE</scope>
    <source>
        <tissue evidence="2">Leaf</tissue>
    </source>
</reference>
<feature type="region of interest" description="Disordered" evidence="1">
    <location>
        <begin position="218"/>
        <end position="242"/>
    </location>
</feature>
<proteinExistence type="predicted"/>
<dbReference type="InterPro" id="IPR002487">
    <property type="entry name" value="TF_Kbox"/>
</dbReference>
<organism evidence="2 3">
    <name type="scientific">Daucus carota subsp. sativus</name>
    <name type="common">Carrot</name>
    <dbReference type="NCBI Taxonomy" id="79200"/>
    <lineage>
        <taxon>Eukaryota</taxon>
        <taxon>Viridiplantae</taxon>
        <taxon>Streptophyta</taxon>
        <taxon>Embryophyta</taxon>
        <taxon>Tracheophyta</taxon>
        <taxon>Spermatophyta</taxon>
        <taxon>Magnoliopsida</taxon>
        <taxon>eudicotyledons</taxon>
        <taxon>Gunneridae</taxon>
        <taxon>Pentapetalae</taxon>
        <taxon>asterids</taxon>
        <taxon>campanulids</taxon>
        <taxon>Apiales</taxon>
        <taxon>Apiaceae</taxon>
        <taxon>Apioideae</taxon>
        <taxon>Scandiceae</taxon>
        <taxon>Daucinae</taxon>
        <taxon>Daucus</taxon>
        <taxon>Daucus sect. Daucus</taxon>
    </lineage>
</organism>
<protein>
    <submittedName>
        <fullName evidence="2">Uncharacterized protein</fullName>
    </submittedName>
</protein>
<gene>
    <name evidence="2" type="ORF">DCAR_0103424</name>
</gene>
<name>A0A166HZA5_DAUCS</name>
<dbReference type="GO" id="GO:0005634">
    <property type="term" value="C:nucleus"/>
    <property type="evidence" value="ECO:0007669"/>
    <property type="project" value="InterPro"/>
</dbReference>
<dbReference type="EMBL" id="CP093343">
    <property type="protein sequence ID" value="WOG84242.1"/>
    <property type="molecule type" value="Genomic_DNA"/>
</dbReference>
<dbReference type="PROSITE" id="PS51297">
    <property type="entry name" value="K_BOX"/>
    <property type="match status" value="1"/>
</dbReference>
<evidence type="ECO:0000256" key="1">
    <source>
        <dbReference type="SAM" id="MobiDB-lite"/>
    </source>
</evidence>
<dbReference type="Pfam" id="PF01486">
    <property type="entry name" value="K-box"/>
    <property type="match status" value="1"/>
</dbReference>
<reference evidence="2" key="2">
    <citation type="submission" date="2022-03" db="EMBL/GenBank/DDBJ databases">
        <title>Draft title - Genomic analysis of global carrot germplasm unveils the trajectory of domestication and the origin of high carotenoid orange carrot.</title>
        <authorList>
            <person name="Iorizzo M."/>
            <person name="Ellison S."/>
            <person name="Senalik D."/>
            <person name="Macko-Podgorni A."/>
            <person name="Grzebelus D."/>
            <person name="Bostan H."/>
            <person name="Rolling W."/>
            <person name="Curaba J."/>
            <person name="Simon P."/>
        </authorList>
    </citation>
    <scope>NUCLEOTIDE SEQUENCE</scope>
    <source>
        <tissue evidence="2">Leaf</tissue>
    </source>
</reference>
<sequence>MSLFLNKITSDELVVRKEEAAQITQRQTILLGYDLTELGLAELKQLEQLLNEGLLSVKERKEQMLIYEIEQARMKEKQVMLENEQLQKQASDFSLVIHLTIEELQSYLQTSVQRVPRFLEYSQGAKTFQETHGATGHDTIYPRFQKMQIMPENKNVLKQFEEQQRREVSSFLEYSQEKRSFPETHSNPGPDAVCKSGAENSGLCTTLELGTPFLKQLKRKEPEQETAEIETSSGTAERQYDM</sequence>
<keyword evidence="3" id="KW-1185">Reference proteome</keyword>
<evidence type="ECO:0000313" key="3">
    <source>
        <dbReference type="Proteomes" id="UP000077755"/>
    </source>
</evidence>
<dbReference type="GO" id="GO:0003700">
    <property type="term" value="F:DNA-binding transcription factor activity"/>
    <property type="evidence" value="ECO:0007669"/>
    <property type="project" value="InterPro"/>
</dbReference>
<feature type="region of interest" description="Disordered" evidence="1">
    <location>
        <begin position="168"/>
        <end position="198"/>
    </location>
</feature>
<evidence type="ECO:0000313" key="2">
    <source>
        <dbReference type="EMBL" id="WOG84242.1"/>
    </source>
</evidence>
<dbReference type="AlphaFoldDB" id="A0A166HZA5"/>
<dbReference type="Gramene" id="KZN10574">
    <property type="protein sequence ID" value="KZN10574"/>
    <property type="gene ID" value="DCAR_003230"/>
</dbReference>